<sequence length="31" mass="3534">MNFEVGNELNEKTKVSVKNSPCRISVKKLIK</sequence>
<evidence type="ECO:0000313" key="1">
    <source>
        <dbReference type="EMBL" id="SQC85151.1"/>
    </source>
</evidence>
<accession>A0A2X3IMU4</accession>
<reference evidence="1 2" key="1">
    <citation type="submission" date="2018-06" db="EMBL/GenBank/DDBJ databases">
        <authorList>
            <consortium name="Pathogen Informatics"/>
            <person name="Doyle S."/>
        </authorList>
    </citation>
    <scope>NUCLEOTIDE SEQUENCE [LARGE SCALE GENOMIC DNA]</scope>
    <source>
        <strain evidence="1 2">NCTC8081</strain>
    </source>
</reference>
<dbReference type="EMBL" id="UAWO01000005">
    <property type="protein sequence ID" value="SQC85151.1"/>
    <property type="molecule type" value="Genomic_DNA"/>
</dbReference>
<proteinExistence type="predicted"/>
<evidence type="ECO:0000313" key="2">
    <source>
        <dbReference type="Proteomes" id="UP000250234"/>
    </source>
</evidence>
<dbReference type="Proteomes" id="UP000250234">
    <property type="component" value="Unassembled WGS sequence"/>
</dbReference>
<dbReference type="AlphaFoldDB" id="A0A2X3IMU4"/>
<organism evidence="1 2">
    <name type="scientific">Clostridium perfringens</name>
    <dbReference type="NCBI Taxonomy" id="1502"/>
    <lineage>
        <taxon>Bacteria</taxon>
        <taxon>Bacillati</taxon>
        <taxon>Bacillota</taxon>
        <taxon>Clostridia</taxon>
        <taxon>Eubacteriales</taxon>
        <taxon>Clostridiaceae</taxon>
        <taxon>Clostridium</taxon>
    </lineage>
</organism>
<name>A0A2X3IMU4_CLOPF</name>
<gene>
    <name evidence="1" type="ORF">NCTC8081_02956</name>
</gene>
<protein>
    <submittedName>
        <fullName evidence="1">Uncharacterized protein</fullName>
    </submittedName>
</protein>